<protein>
    <submittedName>
        <fullName evidence="1">Uncharacterized protein</fullName>
    </submittedName>
</protein>
<proteinExistence type="predicted"/>
<dbReference type="RefSeq" id="WP_377497470.1">
    <property type="nucleotide sequence ID" value="NZ_JBHMDO010000033.1"/>
</dbReference>
<keyword evidence="2" id="KW-1185">Reference proteome</keyword>
<evidence type="ECO:0000313" key="2">
    <source>
        <dbReference type="Proteomes" id="UP001589747"/>
    </source>
</evidence>
<comment type="caution">
    <text evidence="1">The sequence shown here is derived from an EMBL/GenBank/DDBJ whole genome shotgun (WGS) entry which is preliminary data.</text>
</comment>
<evidence type="ECO:0000313" key="1">
    <source>
        <dbReference type="EMBL" id="MFB9328304.1"/>
    </source>
</evidence>
<name>A0ABV5KSU1_9BACL</name>
<gene>
    <name evidence="1" type="ORF">ACFFSY_20435</name>
</gene>
<sequence length="99" mass="12124">MDRPNEKAYTYLFYCVLLDIRSASYPHGVKWWNPVSWVQARKDRAEINTLADLFHNLPDLLVNRPDDFDEAWFWMRLRERMPGKYEVYHRIFNEKLKES</sequence>
<organism evidence="1 2">
    <name type="scientific">Paenibacillus aurantiacus</name>
    <dbReference type="NCBI Taxonomy" id="1936118"/>
    <lineage>
        <taxon>Bacteria</taxon>
        <taxon>Bacillati</taxon>
        <taxon>Bacillota</taxon>
        <taxon>Bacilli</taxon>
        <taxon>Bacillales</taxon>
        <taxon>Paenibacillaceae</taxon>
        <taxon>Paenibacillus</taxon>
    </lineage>
</organism>
<dbReference type="EMBL" id="JBHMDO010000033">
    <property type="protein sequence ID" value="MFB9328304.1"/>
    <property type="molecule type" value="Genomic_DNA"/>
</dbReference>
<dbReference type="Proteomes" id="UP001589747">
    <property type="component" value="Unassembled WGS sequence"/>
</dbReference>
<accession>A0ABV5KSU1</accession>
<reference evidence="1 2" key="1">
    <citation type="submission" date="2024-09" db="EMBL/GenBank/DDBJ databases">
        <authorList>
            <person name="Sun Q."/>
            <person name="Mori K."/>
        </authorList>
    </citation>
    <scope>NUCLEOTIDE SEQUENCE [LARGE SCALE GENOMIC DNA]</scope>
    <source>
        <strain evidence="1 2">TISTR 2452</strain>
    </source>
</reference>